<evidence type="ECO:0000313" key="3">
    <source>
        <dbReference type="Proteomes" id="UP001189429"/>
    </source>
</evidence>
<sequence length="274" mass="29282">MADKVAAHFEGRVEWILDHHASTGAHPEARAEVVEGLGSACTLVAERLLSRPGQVPRELGTLLAGVILLDNRNFSPGEAKGTARDREAFDRLAEFVPEVGAGAWYKELMHARKDISHLGVRDLLKLDMKIADAGEGARVAWCAVFDAVDSVCAKAGGAAALEAEMRAFAAERGCDAAVALFAKDATGFKTLAMVPREPGGRGEAICQRMAERLLGAPDGLPQALRENDLFAKQGILEHGFGLATRERSLPLRAFSLRAVTSRKTVLPCAMGQES</sequence>
<gene>
    <name evidence="2" type="ORF">PCOR1329_LOCUS4016</name>
</gene>
<dbReference type="SUPFAM" id="SSF64182">
    <property type="entry name" value="DHH phosphoesterases"/>
    <property type="match status" value="1"/>
</dbReference>
<dbReference type="Pfam" id="PF02833">
    <property type="entry name" value="DHHA2"/>
    <property type="match status" value="1"/>
</dbReference>
<dbReference type="PANTHER" id="PTHR12112">
    <property type="entry name" value="BNIP - RELATED"/>
    <property type="match status" value="1"/>
</dbReference>
<dbReference type="Gene3D" id="3.10.310.20">
    <property type="entry name" value="DHHA2 domain"/>
    <property type="match status" value="1"/>
</dbReference>
<keyword evidence="3" id="KW-1185">Reference proteome</keyword>
<evidence type="ECO:0000313" key="2">
    <source>
        <dbReference type="EMBL" id="CAK0793863.1"/>
    </source>
</evidence>
<dbReference type="Gene3D" id="3.90.1640.10">
    <property type="entry name" value="inorganic pyrophosphatase (n-terminal core)"/>
    <property type="match status" value="1"/>
</dbReference>
<dbReference type="EMBL" id="CAUYUJ010001041">
    <property type="protein sequence ID" value="CAK0793863.1"/>
    <property type="molecule type" value="Genomic_DNA"/>
</dbReference>
<feature type="domain" description="DHHA2" evidence="1">
    <location>
        <begin position="106"/>
        <end position="268"/>
    </location>
</feature>
<dbReference type="InterPro" id="IPR038763">
    <property type="entry name" value="DHH_sf"/>
</dbReference>
<dbReference type="Proteomes" id="UP001189429">
    <property type="component" value="Unassembled WGS sequence"/>
</dbReference>
<comment type="caution">
    <text evidence="2">The sequence shown here is derived from an EMBL/GenBank/DDBJ whole genome shotgun (WGS) entry which is preliminary data.</text>
</comment>
<organism evidence="2 3">
    <name type="scientific">Prorocentrum cordatum</name>
    <dbReference type="NCBI Taxonomy" id="2364126"/>
    <lineage>
        <taxon>Eukaryota</taxon>
        <taxon>Sar</taxon>
        <taxon>Alveolata</taxon>
        <taxon>Dinophyceae</taxon>
        <taxon>Prorocentrales</taxon>
        <taxon>Prorocentraceae</taxon>
        <taxon>Prorocentrum</taxon>
    </lineage>
</organism>
<evidence type="ECO:0000259" key="1">
    <source>
        <dbReference type="Pfam" id="PF02833"/>
    </source>
</evidence>
<proteinExistence type="predicted"/>
<reference evidence="2" key="1">
    <citation type="submission" date="2023-10" db="EMBL/GenBank/DDBJ databases">
        <authorList>
            <person name="Chen Y."/>
            <person name="Shah S."/>
            <person name="Dougan E. K."/>
            <person name="Thang M."/>
            <person name="Chan C."/>
        </authorList>
    </citation>
    <scope>NUCLEOTIDE SEQUENCE [LARGE SCALE GENOMIC DNA]</scope>
</reference>
<dbReference type="InterPro" id="IPR004097">
    <property type="entry name" value="DHHA2"/>
</dbReference>
<name>A0ABN9PLF4_9DINO</name>
<protein>
    <recommendedName>
        <fullName evidence="1">DHHA2 domain-containing protein</fullName>
    </recommendedName>
</protein>
<dbReference type="InterPro" id="IPR038222">
    <property type="entry name" value="DHHA2_dom_sf"/>
</dbReference>
<dbReference type="PANTHER" id="PTHR12112:SF39">
    <property type="entry name" value="EG:152A3.5 PROTEIN (FBGN0003116_PN PROTEIN)"/>
    <property type="match status" value="1"/>
</dbReference>
<accession>A0ABN9PLF4</accession>